<organism evidence="4 5">
    <name type="scientific">Fusarium venenatum</name>
    <dbReference type="NCBI Taxonomy" id="56646"/>
    <lineage>
        <taxon>Eukaryota</taxon>
        <taxon>Fungi</taxon>
        <taxon>Dikarya</taxon>
        <taxon>Ascomycota</taxon>
        <taxon>Pezizomycotina</taxon>
        <taxon>Sordariomycetes</taxon>
        <taxon>Hypocreomycetidae</taxon>
        <taxon>Hypocreales</taxon>
        <taxon>Nectriaceae</taxon>
        <taxon>Fusarium</taxon>
    </lineage>
</organism>
<dbReference type="Pfam" id="PF14033">
    <property type="entry name" value="DUF4246"/>
    <property type="match status" value="1"/>
</dbReference>
<evidence type="ECO:0000259" key="3">
    <source>
        <dbReference type="Pfam" id="PF21666"/>
    </source>
</evidence>
<dbReference type="Proteomes" id="UP000245910">
    <property type="component" value="Chromosome II"/>
</dbReference>
<feature type="domain" description="DUF4246" evidence="3">
    <location>
        <begin position="102"/>
        <end position="172"/>
    </location>
</feature>
<dbReference type="EMBL" id="LN649230">
    <property type="protein sequence ID" value="CEI59984.1"/>
    <property type="molecule type" value="Genomic_DNA"/>
</dbReference>
<evidence type="ECO:0000313" key="5">
    <source>
        <dbReference type="Proteomes" id="UP000245910"/>
    </source>
</evidence>
<proteinExistence type="predicted"/>
<dbReference type="Pfam" id="PF21666">
    <property type="entry name" value="DUF4246_N"/>
    <property type="match status" value="1"/>
</dbReference>
<accession>A0A2L2SSB3</accession>
<dbReference type="InterPro" id="IPR025340">
    <property type="entry name" value="DUF4246"/>
</dbReference>
<keyword evidence="5" id="KW-1185">Reference proteome</keyword>
<dbReference type="KEGG" id="fvn:FVRRES_04420"/>
<protein>
    <submittedName>
        <fullName evidence="4">Uncharacterized protein</fullName>
    </submittedName>
</protein>
<dbReference type="RefSeq" id="XP_025583704.1">
    <property type="nucleotide sequence ID" value="XM_025732727.2"/>
</dbReference>
<dbReference type="InterPro" id="IPR049207">
    <property type="entry name" value="DUF4246_N"/>
</dbReference>
<dbReference type="PANTHER" id="PTHR33119:SF1">
    <property type="entry name" value="FE2OG DIOXYGENASE DOMAIN-CONTAINING PROTEIN"/>
    <property type="match status" value="1"/>
</dbReference>
<dbReference type="GeneID" id="37256059"/>
<evidence type="ECO:0000259" key="2">
    <source>
        <dbReference type="Pfam" id="PF14033"/>
    </source>
</evidence>
<dbReference type="STRING" id="56646.A0A2L2SSB3"/>
<feature type="compositionally biased region" description="Acidic residues" evidence="1">
    <location>
        <begin position="460"/>
        <end position="477"/>
    </location>
</feature>
<feature type="domain" description="DUF4246" evidence="2">
    <location>
        <begin position="210"/>
        <end position="698"/>
    </location>
</feature>
<feature type="region of interest" description="Disordered" evidence="1">
    <location>
        <begin position="436"/>
        <end position="493"/>
    </location>
</feature>
<dbReference type="PANTHER" id="PTHR33119">
    <property type="entry name" value="IFI3P"/>
    <property type="match status" value="1"/>
</dbReference>
<reference evidence="5" key="1">
    <citation type="submission" date="2014-10" db="EMBL/GenBank/DDBJ databases">
        <authorList>
            <person name="King R."/>
        </authorList>
    </citation>
    <scope>NUCLEOTIDE SEQUENCE [LARGE SCALE GENOMIC DNA]</scope>
    <source>
        <strain evidence="5">A3/5</strain>
    </source>
</reference>
<evidence type="ECO:0000256" key="1">
    <source>
        <dbReference type="SAM" id="MobiDB-lite"/>
    </source>
</evidence>
<name>A0A2L2SSB3_9HYPO</name>
<evidence type="ECO:0000313" key="4">
    <source>
        <dbReference type="EMBL" id="CEI59984.1"/>
    </source>
</evidence>
<dbReference type="AlphaFoldDB" id="A0A2L2SSB3"/>
<dbReference type="InterPro" id="IPR049192">
    <property type="entry name" value="DUF4246_C"/>
</dbReference>
<sequence>MAPYPQGPALTTAEEKLLWDDSVVRGLTEEQWKAFGQWVGTEDPTPLEAKQWITKENDLDLNVFSLQTLALLIKQARFAHCGQSTKTLEQSYTEDDLVVQKPGFGLPLGYMPDEEDRFPLLFLNDNFGDGWEAPVLLIRECCMLKLMDELTDKPRWWQKINDEDIVTKWKKEALEMNWKSYLRYGDFTPAMADAVSYKNTLLSYGTDEGDKCITELRVKADLYEKTGLIPVYDYSVAVLKSDTVMTDKLAKSLQEAVRVLEDVRSDQRDWHPRSGEQVLDLVHPSLWPLVYGRSKIFSDRIIDLQDAFVNDGRFVTIRAPADDDCYRYKKGGFCGQGFPVLSNRFQWLPCDVVLDAATGDVQITSYINNLHPQEHAHLYPIIETFIKKSLPAWDTLYRWEDDFAVQRLQAEEAVLDCQAAEDIDCGCKPWYRPLGENEAPRHPYEPGGDEYEDQGRWSEEDTDEESDISDSGDESSDDERSDHNESDPELVYFKGSQRRKLDEAWFKTTHHVNVPDAEPEAAGHVKITPGDVKNDGFFNGKTQIQVIVKLSNIHLTPENPSYDGGSWHTEGQLNEHIVSTALYYYDSDNITDCSLSFRTTTRDLTEDVSYEQYKHDPIYRTFAIEEDGDRQQDIGSVHTKSGRAIFFPNLVQHRVSTFKLIDKTKPGYRKILALFLVDPAIPIISTSNVPPQQKHWWHPVHLQTNKALPDIFDGNEKDNLVDWPMGLEEAKELRLHLMDERTWMQEQEQDGVRQEWNFCEH</sequence>